<keyword evidence="4" id="KW-1185">Reference proteome</keyword>
<feature type="region of interest" description="Disordered" evidence="1">
    <location>
        <begin position="46"/>
        <end position="73"/>
    </location>
</feature>
<feature type="compositionally biased region" description="Basic residues" evidence="1">
    <location>
        <begin position="144"/>
        <end position="159"/>
    </location>
</feature>
<reference evidence="3 4" key="1">
    <citation type="journal article" date="2024" name="IMA Fungus">
        <title>Apiospora arundinis, a panoply of carbohydrate-active enzymes and secondary metabolites.</title>
        <authorList>
            <person name="Sorensen T."/>
            <person name="Petersen C."/>
            <person name="Muurmann A.T."/>
            <person name="Christiansen J.V."/>
            <person name="Brundto M.L."/>
            <person name="Overgaard C.K."/>
            <person name="Boysen A.T."/>
            <person name="Wollenberg R.D."/>
            <person name="Larsen T.O."/>
            <person name="Sorensen J.L."/>
            <person name="Nielsen K.L."/>
            <person name="Sondergaard T.E."/>
        </authorList>
    </citation>
    <scope>NUCLEOTIDE SEQUENCE [LARGE SCALE GENOMIC DNA]</scope>
    <source>
        <strain evidence="3 4">AAU 773</strain>
    </source>
</reference>
<keyword evidence="2" id="KW-0732">Signal</keyword>
<dbReference type="EMBL" id="JAPCWZ010000002">
    <property type="protein sequence ID" value="KAK8877811.1"/>
    <property type="molecule type" value="Genomic_DNA"/>
</dbReference>
<gene>
    <name evidence="3" type="ORF">PGQ11_002757</name>
</gene>
<proteinExistence type="predicted"/>
<organism evidence="3 4">
    <name type="scientific">Apiospora arundinis</name>
    <dbReference type="NCBI Taxonomy" id="335852"/>
    <lineage>
        <taxon>Eukaryota</taxon>
        <taxon>Fungi</taxon>
        <taxon>Dikarya</taxon>
        <taxon>Ascomycota</taxon>
        <taxon>Pezizomycotina</taxon>
        <taxon>Sordariomycetes</taxon>
        <taxon>Xylariomycetidae</taxon>
        <taxon>Amphisphaeriales</taxon>
        <taxon>Apiosporaceae</taxon>
        <taxon>Apiospora</taxon>
    </lineage>
</organism>
<feature type="region of interest" description="Disordered" evidence="1">
    <location>
        <begin position="86"/>
        <end position="177"/>
    </location>
</feature>
<dbReference type="Proteomes" id="UP001390339">
    <property type="component" value="Unassembled WGS sequence"/>
</dbReference>
<evidence type="ECO:0000256" key="2">
    <source>
        <dbReference type="SAM" id="SignalP"/>
    </source>
</evidence>
<evidence type="ECO:0000256" key="1">
    <source>
        <dbReference type="SAM" id="MobiDB-lite"/>
    </source>
</evidence>
<feature type="chain" id="PRO_5045673178" evidence="2">
    <location>
        <begin position="20"/>
        <end position="417"/>
    </location>
</feature>
<sequence>MRPQLLLALLSFAPQFSVQLSTDDGNSVVSRGQLASTSVELPSIETRQQKAKANDKQGDSCPKCSRRKCKQNNFRDQKDCKCKTCPKGKKPNAAGDDCVDDKKEDKKTCPKGEKPNAAGDGCVKEKNDDKKKKKMKKFEETRERKKKEFPKKQKKKKKMDKYEETRQRKKKDFQRDRKRTRMGKCLLLVPLAMYGEFEGTTAVSSYAEDFFSEDFVSSEAIDGFWPGDFGDPLDVDIDNDDYTNQWVEVAAKAEDAKDDSWKPREPIGLKREVAYEASHWKNTYLNGRADDQDNRDDAVIPMKFRRRPAAVGTEATVLATTTALSTTHIEKRNPIMAVLRLILQFTTRLAGVTTRVVSRFASVGERVAVRLSNLASRGGARLAKGNGKVGADKMKSAAKKIGDSKYWKNCLNGKKPK</sequence>
<feature type="compositionally biased region" description="Basic and acidic residues" evidence="1">
    <location>
        <begin position="100"/>
        <end position="114"/>
    </location>
</feature>
<comment type="caution">
    <text evidence="3">The sequence shown here is derived from an EMBL/GenBank/DDBJ whole genome shotgun (WGS) entry which is preliminary data.</text>
</comment>
<evidence type="ECO:0000313" key="3">
    <source>
        <dbReference type="EMBL" id="KAK8877811.1"/>
    </source>
</evidence>
<feature type="compositionally biased region" description="Basic residues" evidence="1">
    <location>
        <begin position="167"/>
        <end position="177"/>
    </location>
</feature>
<accession>A0ABR2JK57</accession>
<name>A0ABR2JK57_9PEZI</name>
<evidence type="ECO:0000313" key="4">
    <source>
        <dbReference type="Proteomes" id="UP001390339"/>
    </source>
</evidence>
<protein>
    <submittedName>
        <fullName evidence="3">Uncharacterized protein</fullName>
    </submittedName>
</protein>
<feature type="signal peptide" evidence="2">
    <location>
        <begin position="1"/>
        <end position="19"/>
    </location>
</feature>